<evidence type="ECO:0000259" key="10">
    <source>
        <dbReference type="Pfam" id="PF07715"/>
    </source>
</evidence>
<evidence type="ECO:0000256" key="8">
    <source>
        <dbReference type="PROSITE-ProRule" id="PRU01360"/>
    </source>
</evidence>
<evidence type="ECO:0000256" key="3">
    <source>
        <dbReference type="ARBA" id="ARBA00022452"/>
    </source>
</evidence>
<sequence length="1060" mass="117981">MMKTHENRALFSRALLKATTCLFLTAGIGISAAYAVPEASTSVMETVQQNQTISGRITDTSGEPVIGASVVVKGTTNGTITDFDGKFSLNAPAQGTLTISYIGYKKMEISINGQRTVNVTLKEDTEILDEVVVVGYGTQKKATLTGSVSSVSGEDIKKVSAANLSNTLAGKTAGIIANTRSGEPGEDGADILIRGKGTLGNTSPLIVVDGIADRSFSRLNPEDIESISVLKDASAAIYGARAANGVILVTTKRGKEGKMQVNYNGSYTLSQPTRIPQMLNSYQYATYVNEYDADPRHDQGGITYSDEVLQHYINHDDDLNYPDTDWWDAVAKDWAGKTQHSLSVSGGNDKLSFYSSAQYMWQDAIYKQSTQDYKQYQFITNIDAKINKSVRFSFDILGRQEQRNRGIYSTPYLFTYFLTTFPGSAPYFPNGLPRVGYDGITRNAAIMVTDQPGYNKYTYNILNLKPLLHIDLDMITKGLYVEGYAALDFHFDNGKSLNQPYDLYYYDKATNEYQNKRADTGKISVNSWSSNYKTITLNARIGYSHTFAEAHKVDAFVAYEQSKYDYNTLSAYRTNYLSTAIPEIFAGSSVPEDKDNGGYSDATARCNFFGRINYGYKDKYLAEVTLRYDGSMNFAPGHRWGLFPAFSLGWVMSEEKFFEPIKDVVSFFKLKGSWGMMGNDNIAAYQFMSQYKFLADNKGPYFGAGEDGHINQGFYQARVANPVVTWEKAKTLNLGLSTQFLNGKFGLDFDWFHSNRNDILCYRNASIPYYAGMTLPQENIGEVTNSGIEIIATYRDRAGDFEWGITGNLTYAKNKVNYMDEAASTPAWQKTEGHPIDGQVLYKALGIYQTQEQVDNTPHIDGAKPGDLIYQDTNGDGNITWDDAIRIDETATPKIIYGFTLNGGWKGIDLNMFFQGQAKASQLVQPTMNMATDFYEGRWKEGNTSEENANARWPKAFIKQTYGDTWNGQASTWWLRNASFLRLKSVELGYTLPKDLTAKVGIQKARIYVNGANLFTIDNYKIADPEAGVTRNDNNEVINSNGVLSYPLQRTITFGANITF</sequence>
<gene>
    <name evidence="11" type="ORF">CUU_0116</name>
</gene>
<protein>
    <submittedName>
        <fullName evidence="11">TonB-dependent receptor plug domain protein</fullName>
    </submittedName>
</protein>
<keyword evidence="4 8" id="KW-0812">Transmembrane</keyword>
<dbReference type="PANTHER" id="PTHR30069">
    <property type="entry name" value="TONB-DEPENDENT OUTER MEMBRANE RECEPTOR"/>
    <property type="match status" value="1"/>
</dbReference>
<keyword evidence="5 9" id="KW-0732">Signal</keyword>
<comment type="similarity">
    <text evidence="8">Belongs to the TonB-dependent receptor family.</text>
</comment>
<dbReference type="InterPro" id="IPR037066">
    <property type="entry name" value="Plug_dom_sf"/>
</dbReference>
<dbReference type="InterPro" id="IPR008969">
    <property type="entry name" value="CarboxyPept-like_regulatory"/>
</dbReference>
<dbReference type="InterPro" id="IPR039426">
    <property type="entry name" value="TonB-dep_rcpt-like"/>
</dbReference>
<name>D4VA90_PHOVU</name>
<feature type="chain" id="PRO_5003063683" evidence="9">
    <location>
        <begin position="36"/>
        <end position="1060"/>
    </location>
</feature>
<dbReference type="GO" id="GO:0015344">
    <property type="term" value="F:siderophore uptake transmembrane transporter activity"/>
    <property type="evidence" value="ECO:0007669"/>
    <property type="project" value="TreeGrafter"/>
</dbReference>
<feature type="domain" description="TonB-dependent receptor plug" evidence="10">
    <location>
        <begin position="141"/>
        <end position="246"/>
    </location>
</feature>
<feature type="signal peptide" evidence="9">
    <location>
        <begin position="1"/>
        <end position="35"/>
    </location>
</feature>
<dbReference type="GO" id="GO:0009279">
    <property type="term" value="C:cell outer membrane"/>
    <property type="evidence" value="ECO:0007669"/>
    <property type="project" value="UniProtKB-SubCell"/>
</dbReference>
<accession>D4VA90</accession>
<keyword evidence="7 8" id="KW-0998">Cell outer membrane</keyword>
<dbReference type="Pfam" id="PF13715">
    <property type="entry name" value="CarbopepD_reg_2"/>
    <property type="match status" value="1"/>
</dbReference>
<keyword evidence="6 8" id="KW-0472">Membrane</keyword>
<dbReference type="NCBIfam" id="TIGR04057">
    <property type="entry name" value="SusC_RagA_signa"/>
    <property type="match status" value="1"/>
</dbReference>
<evidence type="ECO:0000313" key="12">
    <source>
        <dbReference type="Proteomes" id="UP000004563"/>
    </source>
</evidence>
<dbReference type="Proteomes" id="UP000004563">
    <property type="component" value="Unassembled WGS sequence"/>
</dbReference>
<dbReference type="NCBIfam" id="TIGR04056">
    <property type="entry name" value="OMP_RagA_SusC"/>
    <property type="match status" value="1"/>
</dbReference>
<dbReference type="SUPFAM" id="SSF56935">
    <property type="entry name" value="Porins"/>
    <property type="match status" value="1"/>
</dbReference>
<dbReference type="InterPro" id="IPR023996">
    <property type="entry name" value="TonB-dep_OMP_SusC/RagA"/>
</dbReference>
<dbReference type="InterPro" id="IPR012910">
    <property type="entry name" value="Plug_dom"/>
</dbReference>
<evidence type="ECO:0000256" key="5">
    <source>
        <dbReference type="ARBA" id="ARBA00022729"/>
    </source>
</evidence>
<dbReference type="InterPro" id="IPR036942">
    <property type="entry name" value="Beta-barrel_TonB_sf"/>
</dbReference>
<reference evidence="11 12" key="1">
    <citation type="journal article" date="2011" name="J. Bacteriol.">
        <title>Draft genome sequence of Bacteroides vulgatus PC510, a strain isolated from human feces.</title>
        <authorList>
            <person name="Cuiv P.O."/>
            <person name="Klaassens E.S."/>
            <person name="Durkin A.S."/>
            <person name="Harkins D.M."/>
            <person name="Foster L."/>
            <person name="McCorrison J."/>
            <person name="Torralba M."/>
            <person name="Nelson K.E."/>
            <person name="Morrison M."/>
        </authorList>
    </citation>
    <scope>NUCLEOTIDE SEQUENCE [LARGE SCALE GENOMIC DNA]</scope>
    <source>
        <strain evidence="11 12">PC510</strain>
    </source>
</reference>
<dbReference type="GO" id="GO:0044718">
    <property type="term" value="P:siderophore transmembrane transport"/>
    <property type="evidence" value="ECO:0007669"/>
    <property type="project" value="TreeGrafter"/>
</dbReference>
<evidence type="ECO:0000256" key="4">
    <source>
        <dbReference type="ARBA" id="ARBA00022692"/>
    </source>
</evidence>
<keyword evidence="3 8" id="KW-1134">Transmembrane beta strand</keyword>
<dbReference type="AlphaFoldDB" id="D4VA90"/>
<dbReference type="PANTHER" id="PTHR30069:SF29">
    <property type="entry name" value="HEMOGLOBIN AND HEMOGLOBIN-HAPTOGLOBIN-BINDING PROTEIN 1-RELATED"/>
    <property type="match status" value="1"/>
</dbReference>
<evidence type="ECO:0000313" key="11">
    <source>
        <dbReference type="EMBL" id="EFG17093.1"/>
    </source>
</evidence>
<dbReference type="PROSITE" id="PS52016">
    <property type="entry name" value="TONB_DEPENDENT_REC_3"/>
    <property type="match status" value="1"/>
</dbReference>
<dbReference type="InterPro" id="IPR023997">
    <property type="entry name" value="TonB-dep_OMP_SusC/RagA_CS"/>
</dbReference>
<evidence type="ECO:0000256" key="6">
    <source>
        <dbReference type="ARBA" id="ARBA00023136"/>
    </source>
</evidence>
<dbReference type="EMBL" id="ADKO01000081">
    <property type="protein sequence ID" value="EFG17093.1"/>
    <property type="molecule type" value="Genomic_DNA"/>
</dbReference>
<dbReference type="Gene3D" id="2.60.40.1120">
    <property type="entry name" value="Carboxypeptidase-like, regulatory domain"/>
    <property type="match status" value="1"/>
</dbReference>
<dbReference type="Gene3D" id="2.170.130.10">
    <property type="entry name" value="TonB-dependent receptor, plug domain"/>
    <property type="match status" value="1"/>
</dbReference>
<evidence type="ECO:0000256" key="2">
    <source>
        <dbReference type="ARBA" id="ARBA00022448"/>
    </source>
</evidence>
<keyword evidence="2 8" id="KW-0813">Transport</keyword>
<evidence type="ECO:0000256" key="1">
    <source>
        <dbReference type="ARBA" id="ARBA00004571"/>
    </source>
</evidence>
<dbReference type="Gene3D" id="2.40.170.20">
    <property type="entry name" value="TonB-dependent receptor, beta-barrel domain"/>
    <property type="match status" value="1"/>
</dbReference>
<comment type="subcellular location">
    <subcellularLocation>
        <location evidence="1 8">Cell outer membrane</location>
        <topology evidence="1 8">Multi-pass membrane protein</topology>
    </subcellularLocation>
</comment>
<dbReference type="FunFam" id="2.170.130.10:FF:000003">
    <property type="entry name" value="SusC/RagA family TonB-linked outer membrane protein"/>
    <property type="match status" value="1"/>
</dbReference>
<dbReference type="FunFam" id="2.60.40.1120:FF:000003">
    <property type="entry name" value="Outer membrane protein Omp121"/>
    <property type="match status" value="1"/>
</dbReference>
<evidence type="ECO:0000256" key="9">
    <source>
        <dbReference type="SAM" id="SignalP"/>
    </source>
</evidence>
<dbReference type="Pfam" id="PF07715">
    <property type="entry name" value="Plug"/>
    <property type="match status" value="1"/>
</dbReference>
<dbReference type="SUPFAM" id="SSF49464">
    <property type="entry name" value="Carboxypeptidase regulatory domain-like"/>
    <property type="match status" value="1"/>
</dbReference>
<evidence type="ECO:0000256" key="7">
    <source>
        <dbReference type="ARBA" id="ARBA00023237"/>
    </source>
</evidence>
<proteinExistence type="inferred from homology"/>
<organism evidence="11 12">
    <name type="scientific">Phocaeicola vulgatus PC510</name>
    <dbReference type="NCBI Taxonomy" id="702446"/>
    <lineage>
        <taxon>Bacteria</taxon>
        <taxon>Pseudomonadati</taxon>
        <taxon>Bacteroidota</taxon>
        <taxon>Bacteroidia</taxon>
        <taxon>Bacteroidales</taxon>
        <taxon>Bacteroidaceae</taxon>
        <taxon>Phocaeicola</taxon>
    </lineage>
</organism>
<keyword evidence="11" id="KW-0675">Receptor</keyword>